<organism evidence="2 3">
    <name type="scientific">Formosa agariphila (strain DSM 15362 / KCTC 12365 / LMG 23005 / KMM 3901 / M-2Alg 35-1)</name>
    <dbReference type="NCBI Taxonomy" id="1347342"/>
    <lineage>
        <taxon>Bacteria</taxon>
        <taxon>Pseudomonadati</taxon>
        <taxon>Bacteroidota</taxon>
        <taxon>Flavobacteriia</taxon>
        <taxon>Flavobacteriales</taxon>
        <taxon>Flavobacteriaceae</taxon>
        <taxon>Formosa</taxon>
    </lineage>
</organism>
<dbReference type="Pfam" id="PF10677">
    <property type="entry name" value="DUF2490"/>
    <property type="match status" value="1"/>
</dbReference>
<evidence type="ECO:0008006" key="4">
    <source>
        <dbReference type="Google" id="ProtNLM"/>
    </source>
</evidence>
<dbReference type="PATRIC" id="fig|1347342.6.peg.405"/>
<dbReference type="InterPro" id="IPR019619">
    <property type="entry name" value="DUF2490"/>
</dbReference>
<dbReference type="HOGENOM" id="CLU_1087769_0_0_10"/>
<dbReference type="eggNOG" id="ENOG5032W4X">
    <property type="taxonomic scope" value="Bacteria"/>
</dbReference>
<keyword evidence="3" id="KW-1185">Reference proteome</keyword>
<dbReference type="Proteomes" id="UP000016160">
    <property type="component" value="Chromosome"/>
</dbReference>
<evidence type="ECO:0000256" key="1">
    <source>
        <dbReference type="SAM" id="SignalP"/>
    </source>
</evidence>
<dbReference type="AlphaFoldDB" id="T2KI62"/>
<feature type="signal peptide" evidence="1">
    <location>
        <begin position="1"/>
        <end position="25"/>
    </location>
</feature>
<sequence>VLSSTLYNCILSLVVYIFLVSPSYAQDNGGLPVEDNEFTQQLWFDFNPSWTVGDGQKFTGNFGYRTIMPKSWHRIIFKAALEKDFEKLIFKRFNHSEKLLFGTGFFILTTKESDEYGSFEIRPFQGYELGINLSPRIVFKQLFRLEERFVFSDAPENEVFGLRFRYQAQVIFNLAGVLFGEGEGFYIPIAIEGFYNLVSASQFNDVIRVTPGLGYQFNPDFKIDGSAAYHYTQQGNDDGLVRTNDIVFRFRIIKTF</sequence>
<accession>T2KI62</accession>
<dbReference type="EMBL" id="HG315671">
    <property type="protein sequence ID" value="CDF78113.1"/>
    <property type="molecule type" value="Genomic_DNA"/>
</dbReference>
<feature type="chain" id="PRO_5004602560" description="DUF2490 domain-containing protein" evidence="1">
    <location>
        <begin position="26"/>
        <end position="256"/>
    </location>
</feature>
<reference evidence="2 3" key="1">
    <citation type="journal article" date="2013" name="Appl. Environ. Microbiol.">
        <title>The genome of the alga-associated marine flavobacterium Formosa agariphila KMM 3901T reveals a broad potential for degradation of algal polysaccharides.</title>
        <authorList>
            <person name="Mann A.J."/>
            <person name="Hahnke R.L."/>
            <person name="Huang S."/>
            <person name="Werner J."/>
            <person name="Xing P."/>
            <person name="Barbeyron T."/>
            <person name="Huettel B."/>
            <person name="Stueber K."/>
            <person name="Reinhardt R."/>
            <person name="Harder J."/>
            <person name="Gloeckner F.O."/>
            <person name="Amann R.I."/>
            <person name="Teeling H."/>
        </authorList>
    </citation>
    <scope>NUCLEOTIDE SEQUENCE [LARGE SCALE GENOMIC DNA]</scope>
    <source>
        <strain evidence="3">DSM 15362 / KCTC 12365 / LMG 23005 / KMM 3901</strain>
    </source>
</reference>
<name>T2KI62_FORAG</name>
<proteinExistence type="predicted"/>
<evidence type="ECO:0000313" key="3">
    <source>
        <dbReference type="Proteomes" id="UP000016160"/>
    </source>
</evidence>
<feature type="non-terminal residue" evidence="2">
    <location>
        <position position="1"/>
    </location>
</feature>
<gene>
    <name evidence="2" type="ORF">BN863_4010</name>
</gene>
<keyword evidence="1" id="KW-0732">Signal</keyword>
<protein>
    <recommendedName>
        <fullName evidence="4">DUF2490 domain-containing protein</fullName>
    </recommendedName>
</protein>
<evidence type="ECO:0000313" key="2">
    <source>
        <dbReference type="EMBL" id="CDF78113.1"/>
    </source>
</evidence>